<dbReference type="RefSeq" id="WP_111345182.1">
    <property type="nucleotide sequence ID" value="NZ_QLII01000001.1"/>
</dbReference>
<reference evidence="2 3" key="1">
    <citation type="submission" date="2018-06" db="EMBL/GenBank/DDBJ databases">
        <title>Spirosoma sp. HMF3257 Genome sequencing and assembly.</title>
        <authorList>
            <person name="Kang H."/>
            <person name="Cha I."/>
            <person name="Kim H."/>
            <person name="Kang J."/>
            <person name="Joh K."/>
        </authorList>
    </citation>
    <scope>NUCLEOTIDE SEQUENCE [LARGE SCALE GENOMIC DNA]</scope>
    <source>
        <strain evidence="2 3">HMF3257</strain>
    </source>
</reference>
<organism evidence="2 3">
    <name type="scientific">Spirosoma telluris</name>
    <dbReference type="NCBI Taxonomy" id="2183553"/>
    <lineage>
        <taxon>Bacteria</taxon>
        <taxon>Pseudomonadati</taxon>
        <taxon>Bacteroidota</taxon>
        <taxon>Cytophagia</taxon>
        <taxon>Cytophagales</taxon>
        <taxon>Cytophagaceae</taxon>
        <taxon>Spirosoma</taxon>
    </lineage>
</organism>
<feature type="region of interest" description="Disordered" evidence="1">
    <location>
        <begin position="208"/>
        <end position="250"/>
    </location>
</feature>
<feature type="region of interest" description="Disordered" evidence="1">
    <location>
        <begin position="267"/>
        <end position="303"/>
    </location>
</feature>
<feature type="compositionally biased region" description="Polar residues" evidence="1">
    <location>
        <begin position="279"/>
        <end position="303"/>
    </location>
</feature>
<name>A0A327NL02_9BACT</name>
<gene>
    <name evidence="2" type="ORF">HMF3257_21115</name>
</gene>
<keyword evidence="3" id="KW-1185">Reference proteome</keyword>
<sequence length="550" mass="60842">MPELTDDQLDGLFRKSVEELDTPFDPAAWQDMKARLDANDRTTPGGALIWKNLLRWGLPVALLLLLTGGGWFVYHKAKSGTTTVSSQKTVRPRSELTLAKGESEAETPQLANPDRPASSPERKTNEGGQLANRAESVNESASPETSVEKTGIKLAKSTGSKSGKVPEINRLPATVDVEPSPKESLAKTKLSDATKSVSAPYRLADGKKRINRPRFSTESVTTASAGRAESRLKGVSVSQRRESVVKFRRQRTTGRDLAAMSVSGYALSTAPSSGKPPVTTRQETPNPDYASNNSSLPESNEASSVRLPAVNELAIRPAHWPKSLVFTGRPVEAHPDTTAQRVVPKPPVQRGLSVRLAVAPDLSTVGLKNFSRPGTNVGLFLEYRLAKRWSIQVGVIQSTKVYRALSGEYGYLPPDIEKYKANLAEVAGRCNMLDIPINLRYDVVVKPRKDGLQPTRWFISSGVTSYIMKQEDYTYTYYHYYANNRTDWSNPSPDRYRLSNLNLSIGYERSFSRRLSWQVEPFMKVPLKGVGVYKIDLLSTGAFFSLRYKL</sequence>
<evidence type="ECO:0000313" key="2">
    <source>
        <dbReference type="EMBL" id="RAI76060.1"/>
    </source>
</evidence>
<evidence type="ECO:0000256" key="1">
    <source>
        <dbReference type="SAM" id="MobiDB-lite"/>
    </source>
</evidence>
<feature type="region of interest" description="Disordered" evidence="1">
    <location>
        <begin position="82"/>
        <end position="167"/>
    </location>
</feature>
<dbReference type="OrthoDB" id="1523584at2"/>
<evidence type="ECO:0008006" key="4">
    <source>
        <dbReference type="Google" id="ProtNLM"/>
    </source>
</evidence>
<accession>A0A327NL02</accession>
<feature type="compositionally biased region" description="Polar residues" evidence="1">
    <location>
        <begin position="135"/>
        <end position="145"/>
    </location>
</feature>
<dbReference type="EMBL" id="QLII01000001">
    <property type="protein sequence ID" value="RAI76060.1"/>
    <property type="molecule type" value="Genomic_DNA"/>
</dbReference>
<proteinExistence type="predicted"/>
<evidence type="ECO:0000313" key="3">
    <source>
        <dbReference type="Proteomes" id="UP000249016"/>
    </source>
</evidence>
<comment type="caution">
    <text evidence="2">The sequence shown here is derived from an EMBL/GenBank/DDBJ whole genome shotgun (WGS) entry which is preliminary data.</text>
</comment>
<dbReference type="Proteomes" id="UP000249016">
    <property type="component" value="Unassembled WGS sequence"/>
</dbReference>
<protein>
    <recommendedName>
        <fullName evidence="4">PorT family protein</fullName>
    </recommendedName>
</protein>
<dbReference type="AlphaFoldDB" id="A0A327NL02"/>
<feature type="compositionally biased region" description="Polar residues" evidence="1">
    <location>
        <begin position="214"/>
        <end position="224"/>
    </location>
</feature>